<feature type="compositionally biased region" description="Basic and acidic residues" evidence="1">
    <location>
        <begin position="135"/>
        <end position="146"/>
    </location>
</feature>
<feature type="compositionally biased region" description="Pro residues" evidence="1">
    <location>
        <begin position="167"/>
        <end position="176"/>
    </location>
</feature>
<dbReference type="EMBL" id="OX458332">
    <property type="protein sequence ID" value="CAI8787043.1"/>
    <property type="molecule type" value="Genomic_DNA"/>
</dbReference>
<gene>
    <name evidence="2" type="ORF">MCNOR_1314</name>
</gene>
<dbReference type="Proteomes" id="UP001158598">
    <property type="component" value="Chromosome"/>
</dbReference>
<evidence type="ECO:0000313" key="3">
    <source>
        <dbReference type="Proteomes" id="UP001158598"/>
    </source>
</evidence>
<accession>A0AA35UHD3</accession>
<protein>
    <recommendedName>
        <fullName evidence="4">Histidine phosphatase family protein</fullName>
    </recommendedName>
</protein>
<sequence length="176" mass="18642">MRGMRSGEKRSGFYRLAVVAGMLAVCSHALAVPGKIVILRHGEKQDDCASCDVGRERLPVPGVRYLGGNTADSVLPSEGPAALPAITLHTLETVSPVANIQGKPVVTCSAVPLPDQSDGEKDPLLNKLARAAARDVLNDPPSNDRGKKPRVSLRQRVRGMDAVVPAMPLPRSPRTA</sequence>
<reference evidence="2" key="1">
    <citation type="submission" date="2023-03" db="EMBL/GenBank/DDBJ databases">
        <authorList>
            <person name="Pearce D."/>
        </authorList>
    </citation>
    <scope>NUCLEOTIDE SEQUENCE</scope>
    <source>
        <strain evidence="2">Mc</strain>
    </source>
</reference>
<dbReference type="AlphaFoldDB" id="A0AA35UHD3"/>
<name>A0AA35UHD3_METCP</name>
<evidence type="ECO:0008006" key="4">
    <source>
        <dbReference type="Google" id="ProtNLM"/>
    </source>
</evidence>
<organism evidence="2 3">
    <name type="scientific">Methylococcus capsulatus</name>
    <dbReference type="NCBI Taxonomy" id="414"/>
    <lineage>
        <taxon>Bacteria</taxon>
        <taxon>Pseudomonadati</taxon>
        <taxon>Pseudomonadota</taxon>
        <taxon>Gammaproteobacteria</taxon>
        <taxon>Methylococcales</taxon>
        <taxon>Methylococcaceae</taxon>
        <taxon>Methylococcus</taxon>
    </lineage>
</organism>
<proteinExistence type="predicted"/>
<feature type="region of interest" description="Disordered" evidence="1">
    <location>
        <begin position="135"/>
        <end position="176"/>
    </location>
</feature>
<evidence type="ECO:0000256" key="1">
    <source>
        <dbReference type="SAM" id="MobiDB-lite"/>
    </source>
</evidence>
<evidence type="ECO:0000313" key="2">
    <source>
        <dbReference type="EMBL" id="CAI8787043.1"/>
    </source>
</evidence>
<feature type="compositionally biased region" description="Basic residues" evidence="1">
    <location>
        <begin position="147"/>
        <end position="157"/>
    </location>
</feature>
<dbReference type="RefSeq" id="WP_036246187.1">
    <property type="nucleotide sequence ID" value="NZ_OX458332.1"/>
</dbReference>